<dbReference type="EMBL" id="JAOCQF010000001">
    <property type="protein sequence ID" value="MCT8329331.1"/>
    <property type="molecule type" value="Genomic_DNA"/>
</dbReference>
<evidence type="ECO:0000259" key="5">
    <source>
        <dbReference type="Pfam" id="PF00501"/>
    </source>
</evidence>
<dbReference type="InterPro" id="IPR045851">
    <property type="entry name" value="AMP-bd_C_sf"/>
</dbReference>
<evidence type="ECO:0000256" key="2">
    <source>
        <dbReference type="ARBA" id="ARBA00022598"/>
    </source>
</evidence>
<accession>A0ABT2NK79</accession>
<keyword evidence="2 7" id="KW-0436">Ligase</keyword>
<dbReference type="GO" id="GO:0016874">
    <property type="term" value="F:ligase activity"/>
    <property type="evidence" value="ECO:0007669"/>
    <property type="project" value="UniProtKB-KW"/>
</dbReference>
<sequence>MTATVSALLAHKDAGALAIGAPGRAWLSYGELRALAGQVEADLRGFGIGAADRVAIVLPNGPEMAAAFVTIAQAAVTAPLNPAYQEQEFRFYLEDLRAKAIVVPAGYEGPALAAAAPLGMTILRLHGDPDQPAGQFRLTGTPAATPAATPAPPGRPGPDATALILHTSGTTSRPKIVPLTQSNLVASAGNIGASLSLSPADRCLNVMPLFHIHGLIAAVTASLAAGGSVWCASGFDALKFFGWMKEAEPTWYTAVPTMHQAILARASRNRDVIAAHPLRFLRSSSASLPAQVMLELAETFRAPVIEAYGMTEATHQMTCNPLPPRAQKPGSVGLAAGPLVRIAHEVENRLIEGTGEVVISGPNVTPGYEGNPEANAKNFFEAEGRRWFRTGDQGALDDEGYLRLTGRLKEIINRGGEKISPLEVDGVLLDHPAVQQVVAFALPHPKLGEEVAAAVVLREGQSATEREIRDFCASRMADFKVPRRVIILDEIPKGATGKLQRIGLAEKLGLGQPA</sequence>
<dbReference type="PANTHER" id="PTHR43201:SF5">
    <property type="entry name" value="MEDIUM-CHAIN ACYL-COA LIGASE ACSF2, MITOCHONDRIAL"/>
    <property type="match status" value="1"/>
</dbReference>
<feature type="domain" description="AMP-dependent synthetase/ligase" evidence="5">
    <location>
        <begin position="14"/>
        <end position="368"/>
    </location>
</feature>
<dbReference type="InterPro" id="IPR025110">
    <property type="entry name" value="AMP-bd_C"/>
</dbReference>
<dbReference type="PANTHER" id="PTHR43201">
    <property type="entry name" value="ACYL-COA SYNTHETASE"/>
    <property type="match status" value="1"/>
</dbReference>
<gene>
    <name evidence="7" type="ORF">N5I32_07385</name>
</gene>
<dbReference type="PROSITE" id="PS00455">
    <property type="entry name" value="AMP_BINDING"/>
    <property type="match status" value="1"/>
</dbReference>
<dbReference type="InterPro" id="IPR045310">
    <property type="entry name" value="Pcs60-like"/>
</dbReference>
<keyword evidence="4" id="KW-0067">ATP-binding</keyword>
<dbReference type="SUPFAM" id="SSF56801">
    <property type="entry name" value="Acetyl-CoA synthetase-like"/>
    <property type="match status" value="1"/>
</dbReference>
<dbReference type="CDD" id="cd05926">
    <property type="entry name" value="FACL_fum10p_like"/>
    <property type="match status" value="1"/>
</dbReference>
<dbReference type="InterPro" id="IPR042099">
    <property type="entry name" value="ANL_N_sf"/>
</dbReference>
<dbReference type="Pfam" id="PF00501">
    <property type="entry name" value="AMP-binding"/>
    <property type="match status" value="1"/>
</dbReference>
<protein>
    <submittedName>
        <fullName evidence="7">Acyl--CoA ligase</fullName>
    </submittedName>
</protein>
<evidence type="ECO:0000313" key="7">
    <source>
        <dbReference type="EMBL" id="MCT8329331.1"/>
    </source>
</evidence>
<dbReference type="Gene3D" id="3.40.50.12780">
    <property type="entry name" value="N-terminal domain of ligase-like"/>
    <property type="match status" value="1"/>
</dbReference>
<evidence type="ECO:0000256" key="1">
    <source>
        <dbReference type="ARBA" id="ARBA00006432"/>
    </source>
</evidence>
<dbReference type="Pfam" id="PF13193">
    <property type="entry name" value="AMP-binding_C"/>
    <property type="match status" value="1"/>
</dbReference>
<keyword evidence="8" id="KW-1185">Reference proteome</keyword>
<proteinExistence type="inferred from homology"/>
<dbReference type="Proteomes" id="UP001205601">
    <property type="component" value="Unassembled WGS sequence"/>
</dbReference>
<feature type="domain" description="AMP-binding enzyme C-terminal" evidence="6">
    <location>
        <begin position="423"/>
        <end position="498"/>
    </location>
</feature>
<comment type="similarity">
    <text evidence="1">Belongs to the ATP-dependent AMP-binding enzyme family.</text>
</comment>
<evidence type="ECO:0000256" key="4">
    <source>
        <dbReference type="ARBA" id="ARBA00022840"/>
    </source>
</evidence>
<dbReference type="InterPro" id="IPR020845">
    <property type="entry name" value="AMP-binding_CS"/>
</dbReference>
<dbReference type="Gene3D" id="3.30.300.30">
    <property type="match status" value="1"/>
</dbReference>
<evidence type="ECO:0000259" key="6">
    <source>
        <dbReference type="Pfam" id="PF13193"/>
    </source>
</evidence>
<dbReference type="InterPro" id="IPR000873">
    <property type="entry name" value="AMP-dep_synth/lig_dom"/>
</dbReference>
<organism evidence="7 8">
    <name type="scientific">Albidovulum sediminis</name>
    <dbReference type="NCBI Taxonomy" id="3066345"/>
    <lineage>
        <taxon>Bacteria</taxon>
        <taxon>Pseudomonadati</taxon>
        <taxon>Pseudomonadota</taxon>
        <taxon>Alphaproteobacteria</taxon>
        <taxon>Rhodobacterales</taxon>
        <taxon>Paracoccaceae</taxon>
        <taxon>Albidovulum</taxon>
    </lineage>
</organism>
<evidence type="ECO:0000313" key="8">
    <source>
        <dbReference type="Proteomes" id="UP001205601"/>
    </source>
</evidence>
<comment type="caution">
    <text evidence="7">The sequence shown here is derived from an EMBL/GenBank/DDBJ whole genome shotgun (WGS) entry which is preliminary data.</text>
</comment>
<evidence type="ECO:0000256" key="3">
    <source>
        <dbReference type="ARBA" id="ARBA00022741"/>
    </source>
</evidence>
<keyword evidence="3" id="KW-0547">Nucleotide-binding</keyword>
<dbReference type="RefSeq" id="WP_261494757.1">
    <property type="nucleotide sequence ID" value="NZ_JAOCQF010000001.1"/>
</dbReference>
<reference evidence="8" key="1">
    <citation type="submission" date="2023-07" db="EMBL/GenBank/DDBJ databases">
        <title>Defluviimonas sediminis sp. nov., isolated from mangrove sediment.</title>
        <authorList>
            <person name="Liu L."/>
            <person name="Li J."/>
            <person name="Huang Y."/>
            <person name="Pan J."/>
            <person name="Li M."/>
        </authorList>
    </citation>
    <scope>NUCLEOTIDE SEQUENCE [LARGE SCALE GENOMIC DNA]</scope>
    <source>
        <strain evidence="8">FT324</strain>
    </source>
</reference>
<name>A0ABT2NK79_9RHOB</name>